<proteinExistence type="predicted"/>
<dbReference type="Proteomes" id="UP000041595">
    <property type="component" value="Unassembled WGS sequence"/>
</dbReference>
<dbReference type="STRING" id="1453495.AT01_3562"/>
<evidence type="ECO:0000313" key="3">
    <source>
        <dbReference type="EMBL" id="CNK45079.1"/>
    </source>
</evidence>
<feature type="signal peptide" evidence="2">
    <location>
        <begin position="1"/>
        <end position="25"/>
    </location>
</feature>
<dbReference type="Pfam" id="PF08816">
    <property type="entry name" value="Ivy"/>
    <property type="match status" value="1"/>
</dbReference>
<organism evidence="3 4">
    <name type="scientific">Yersinia aldovae</name>
    <dbReference type="NCBI Taxonomy" id="29483"/>
    <lineage>
        <taxon>Bacteria</taxon>
        <taxon>Pseudomonadati</taxon>
        <taxon>Pseudomonadota</taxon>
        <taxon>Gammaproteobacteria</taxon>
        <taxon>Enterobacterales</taxon>
        <taxon>Yersiniaceae</taxon>
        <taxon>Yersinia</taxon>
    </lineage>
</organism>
<dbReference type="InterPro" id="IPR036501">
    <property type="entry name" value="Inhibitor_vert_lysozyme_sf"/>
</dbReference>
<dbReference type="EMBL" id="CQEJ01000001">
    <property type="protein sequence ID" value="CNK45079.1"/>
    <property type="molecule type" value="Genomic_DNA"/>
</dbReference>
<gene>
    <name evidence="3" type="primary">ivy</name>
    <name evidence="3" type="ORF">ERS137965_00102</name>
</gene>
<dbReference type="Gene3D" id="3.40.1420.10">
    <property type="entry name" value="Inhibitor of vertebrate lysozyme"/>
    <property type="match status" value="1"/>
</dbReference>
<evidence type="ECO:0000313" key="4">
    <source>
        <dbReference type="Proteomes" id="UP000041595"/>
    </source>
</evidence>
<evidence type="ECO:0000256" key="2">
    <source>
        <dbReference type="SAM" id="SignalP"/>
    </source>
</evidence>
<keyword evidence="2" id="KW-0732">Signal</keyword>
<reference evidence="3 4" key="1">
    <citation type="submission" date="2015-03" db="EMBL/GenBank/DDBJ databases">
        <authorList>
            <person name="Murphy D."/>
        </authorList>
    </citation>
    <scope>NUCLEOTIDE SEQUENCE [LARGE SCALE GENOMIC DNA]</scope>
    <source>
        <strain evidence="3 4">IP06005</strain>
    </source>
</reference>
<name>A0A0T9SX53_YERAL</name>
<evidence type="ECO:0000256" key="1">
    <source>
        <dbReference type="SAM" id="MobiDB-lite"/>
    </source>
</evidence>
<feature type="region of interest" description="Disordered" evidence="1">
    <location>
        <begin position="29"/>
        <end position="53"/>
    </location>
</feature>
<protein>
    <submittedName>
        <fullName evidence="3">Inhibitor of vertebrate lysozyme</fullName>
    </submittedName>
</protein>
<dbReference type="AlphaFoldDB" id="A0A0T9SX53"/>
<accession>A0A0T9SX53</accession>
<dbReference type="SUPFAM" id="SSF89872">
    <property type="entry name" value="Inhibitor of vertebrate lysozyme, Ivy"/>
    <property type="match status" value="1"/>
</dbReference>
<sequence length="189" mass="20906">MMKGQKTLHCLFAGTVLSVSSWAIAQPATVPSTSEPSTSEPSTSESSVTAPSVTAPAALSRATAADLLQQPVYKNSWQKMVKGQKNLPTWARKGTGTSSPYEVITWEGQQYKVGRICKPHDCGNNFMLIAFSQDKKQVWQAWGVRITVEDKPQAVDKPSEFSTYQWLGHPSDRIQAMLKAQLQQDPNWH</sequence>
<dbReference type="eggNOG" id="ENOG5030T9S">
    <property type="taxonomic scope" value="Bacteria"/>
</dbReference>
<feature type="chain" id="PRO_5006697175" evidence="2">
    <location>
        <begin position="26"/>
        <end position="189"/>
    </location>
</feature>